<dbReference type="EMBL" id="GGEC01059581">
    <property type="protein sequence ID" value="MBX40065.1"/>
    <property type="molecule type" value="Transcribed_RNA"/>
</dbReference>
<evidence type="ECO:0000313" key="1">
    <source>
        <dbReference type="EMBL" id="MBX40065.1"/>
    </source>
</evidence>
<reference evidence="1" key="1">
    <citation type="submission" date="2018-02" db="EMBL/GenBank/DDBJ databases">
        <title>Rhizophora mucronata_Transcriptome.</title>
        <authorList>
            <person name="Meera S.P."/>
            <person name="Sreeshan A."/>
            <person name="Augustine A."/>
        </authorList>
    </citation>
    <scope>NUCLEOTIDE SEQUENCE</scope>
    <source>
        <tissue evidence="1">Leaf</tissue>
    </source>
</reference>
<dbReference type="AlphaFoldDB" id="A0A2P2NC65"/>
<organism evidence="1">
    <name type="scientific">Rhizophora mucronata</name>
    <name type="common">Asiatic mangrove</name>
    <dbReference type="NCBI Taxonomy" id="61149"/>
    <lineage>
        <taxon>Eukaryota</taxon>
        <taxon>Viridiplantae</taxon>
        <taxon>Streptophyta</taxon>
        <taxon>Embryophyta</taxon>
        <taxon>Tracheophyta</taxon>
        <taxon>Spermatophyta</taxon>
        <taxon>Magnoliopsida</taxon>
        <taxon>eudicotyledons</taxon>
        <taxon>Gunneridae</taxon>
        <taxon>Pentapetalae</taxon>
        <taxon>rosids</taxon>
        <taxon>fabids</taxon>
        <taxon>Malpighiales</taxon>
        <taxon>Rhizophoraceae</taxon>
        <taxon>Rhizophora</taxon>
    </lineage>
</organism>
<accession>A0A2P2NC65</accession>
<proteinExistence type="predicted"/>
<protein>
    <submittedName>
        <fullName evidence="1">Uncharacterized protein</fullName>
    </submittedName>
</protein>
<name>A0A2P2NC65_RHIMU</name>
<sequence>MIFPNTFPLHSVTTPKAMERILDKDGKPNREYKS</sequence>